<name>A0A921S387_SORBI</name>
<feature type="compositionally biased region" description="Basic and acidic residues" evidence="1">
    <location>
        <begin position="114"/>
        <end position="123"/>
    </location>
</feature>
<protein>
    <submittedName>
        <fullName evidence="2">Uncharacterized protein</fullName>
    </submittedName>
</protein>
<gene>
    <name evidence="2" type="ORF">BDA96_01G279500</name>
</gene>
<reference evidence="2" key="1">
    <citation type="journal article" date="2019" name="BMC Genomics">
        <title>A new reference genome for Sorghum bicolor reveals high levels of sequence similarity between sweet and grain genotypes: implications for the genetics of sugar metabolism.</title>
        <authorList>
            <person name="Cooper E.A."/>
            <person name="Brenton Z.W."/>
            <person name="Flinn B.S."/>
            <person name="Jenkins J."/>
            <person name="Shu S."/>
            <person name="Flowers D."/>
            <person name="Luo F."/>
            <person name="Wang Y."/>
            <person name="Xia P."/>
            <person name="Barry K."/>
            <person name="Daum C."/>
            <person name="Lipzen A."/>
            <person name="Yoshinaga Y."/>
            <person name="Schmutz J."/>
            <person name="Saski C."/>
            <person name="Vermerris W."/>
            <person name="Kresovich S."/>
        </authorList>
    </citation>
    <scope>NUCLEOTIDE SEQUENCE</scope>
</reference>
<dbReference type="AlphaFoldDB" id="A0A921S387"/>
<organism evidence="2 3">
    <name type="scientific">Sorghum bicolor</name>
    <name type="common">Sorghum</name>
    <name type="synonym">Sorghum vulgare</name>
    <dbReference type="NCBI Taxonomy" id="4558"/>
    <lineage>
        <taxon>Eukaryota</taxon>
        <taxon>Viridiplantae</taxon>
        <taxon>Streptophyta</taxon>
        <taxon>Embryophyta</taxon>
        <taxon>Tracheophyta</taxon>
        <taxon>Spermatophyta</taxon>
        <taxon>Magnoliopsida</taxon>
        <taxon>Liliopsida</taxon>
        <taxon>Poales</taxon>
        <taxon>Poaceae</taxon>
        <taxon>PACMAD clade</taxon>
        <taxon>Panicoideae</taxon>
        <taxon>Andropogonodae</taxon>
        <taxon>Andropogoneae</taxon>
        <taxon>Sorghinae</taxon>
        <taxon>Sorghum</taxon>
    </lineage>
</organism>
<sequence length="257" mass="28072">MAPTLPRLTSAAAMSSSSSSSAGSKRGLITLSSDDEQEASRWKRSSLGGSKPNVITLSSSDDEQEASRWKRSSLGGSKPNVITLSSSDDEQEASRWKRSSLGGSKPNVITLSSSDDKQEERSWKRSSSAGSKSGAVVLTSDDDYDGELLANCRKRRPSRNVAWVFHDEVSILTALADELIESRRLPTSPSAILRAIRCRFELKRQNPTEGDVAKKVHNLKHRFSKVIASGGPSGELRDRQLYDLSVKVWPKLLPSVD</sequence>
<comment type="caution">
    <text evidence="2">The sequence shown here is derived from an EMBL/GenBank/DDBJ whole genome shotgun (WGS) entry which is preliminary data.</text>
</comment>
<feature type="compositionally biased region" description="Low complexity" evidence="1">
    <location>
        <begin position="125"/>
        <end position="137"/>
    </location>
</feature>
<feature type="compositionally biased region" description="Low complexity" evidence="1">
    <location>
        <begin position="10"/>
        <end position="24"/>
    </location>
</feature>
<evidence type="ECO:0000313" key="3">
    <source>
        <dbReference type="Proteomes" id="UP000807115"/>
    </source>
</evidence>
<reference evidence="2" key="2">
    <citation type="submission" date="2020-10" db="EMBL/GenBank/DDBJ databases">
        <authorList>
            <person name="Cooper E.A."/>
            <person name="Brenton Z.W."/>
            <person name="Flinn B.S."/>
            <person name="Jenkins J."/>
            <person name="Shu S."/>
            <person name="Flowers D."/>
            <person name="Luo F."/>
            <person name="Wang Y."/>
            <person name="Xia P."/>
            <person name="Barry K."/>
            <person name="Daum C."/>
            <person name="Lipzen A."/>
            <person name="Yoshinaga Y."/>
            <person name="Schmutz J."/>
            <person name="Saski C."/>
            <person name="Vermerris W."/>
            <person name="Kresovich S."/>
        </authorList>
    </citation>
    <scope>NUCLEOTIDE SEQUENCE</scope>
</reference>
<evidence type="ECO:0000256" key="1">
    <source>
        <dbReference type="SAM" id="MobiDB-lite"/>
    </source>
</evidence>
<accession>A0A921S387</accession>
<proteinExistence type="predicted"/>
<dbReference type="Proteomes" id="UP000807115">
    <property type="component" value="Chromosome 1"/>
</dbReference>
<feature type="region of interest" description="Disordered" evidence="1">
    <location>
        <begin position="1"/>
        <end position="137"/>
    </location>
</feature>
<evidence type="ECO:0000313" key="2">
    <source>
        <dbReference type="EMBL" id="KAG0549727.1"/>
    </source>
</evidence>
<dbReference type="EMBL" id="CM027680">
    <property type="protein sequence ID" value="KAG0549727.1"/>
    <property type="molecule type" value="Genomic_DNA"/>
</dbReference>